<accession>A0A0A9AGX1</accession>
<proteinExistence type="predicted"/>
<reference evidence="1" key="2">
    <citation type="journal article" date="2015" name="Data Brief">
        <title>Shoot transcriptome of the giant reed, Arundo donax.</title>
        <authorList>
            <person name="Barrero R.A."/>
            <person name="Guerrero F.D."/>
            <person name="Moolhuijzen P."/>
            <person name="Goolsby J.A."/>
            <person name="Tidwell J."/>
            <person name="Bellgard S.E."/>
            <person name="Bellgard M.I."/>
        </authorList>
    </citation>
    <scope>NUCLEOTIDE SEQUENCE</scope>
    <source>
        <tissue evidence="1">Shoot tissue taken approximately 20 cm above the soil surface</tissue>
    </source>
</reference>
<sequence length="85" mass="9900">MRYWKLVISPLCHRLENDFAMTLKRRLPSPLSCFEDADIVVSNMLFRGRFMAIRFLKTSSLSFLWKTRSSLQPSMLKISIATGRS</sequence>
<evidence type="ECO:0000313" key="1">
    <source>
        <dbReference type="EMBL" id="JAD48170.1"/>
    </source>
</evidence>
<organism evidence="1">
    <name type="scientific">Arundo donax</name>
    <name type="common">Giant reed</name>
    <name type="synonym">Donax arundinaceus</name>
    <dbReference type="NCBI Taxonomy" id="35708"/>
    <lineage>
        <taxon>Eukaryota</taxon>
        <taxon>Viridiplantae</taxon>
        <taxon>Streptophyta</taxon>
        <taxon>Embryophyta</taxon>
        <taxon>Tracheophyta</taxon>
        <taxon>Spermatophyta</taxon>
        <taxon>Magnoliopsida</taxon>
        <taxon>Liliopsida</taxon>
        <taxon>Poales</taxon>
        <taxon>Poaceae</taxon>
        <taxon>PACMAD clade</taxon>
        <taxon>Arundinoideae</taxon>
        <taxon>Arundineae</taxon>
        <taxon>Arundo</taxon>
    </lineage>
</organism>
<protein>
    <submittedName>
        <fullName evidence="1">Uncharacterized protein</fullName>
    </submittedName>
</protein>
<reference evidence="1" key="1">
    <citation type="submission" date="2014-09" db="EMBL/GenBank/DDBJ databases">
        <authorList>
            <person name="Magalhaes I.L.F."/>
            <person name="Oliveira U."/>
            <person name="Santos F.R."/>
            <person name="Vidigal T.H.D.A."/>
            <person name="Brescovit A.D."/>
            <person name="Santos A.J."/>
        </authorList>
    </citation>
    <scope>NUCLEOTIDE SEQUENCE</scope>
    <source>
        <tissue evidence="1">Shoot tissue taken approximately 20 cm above the soil surface</tissue>
    </source>
</reference>
<dbReference type="AlphaFoldDB" id="A0A0A9AGX1"/>
<dbReference type="EMBL" id="GBRH01249725">
    <property type="protein sequence ID" value="JAD48170.1"/>
    <property type="molecule type" value="Transcribed_RNA"/>
</dbReference>
<name>A0A0A9AGX1_ARUDO</name>